<protein>
    <submittedName>
        <fullName evidence="1">Uncharacterized protein</fullName>
    </submittedName>
</protein>
<comment type="caution">
    <text evidence="1">The sequence shown here is derived from an EMBL/GenBank/DDBJ whole genome shotgun (WGS) entry which is preliminary data.</text>
</comment>
<dbReference type="EMBL" id="BAAALF010000329">
    <property type="protein sequence ID" value="GAA1069379.1"/>
    <property type="molecule type" value="Genomic_DNA"/>
</dbReference>
<dbReference type="Proteomes" id="UP001500037">
    <property type="component" value="Unassembled WGS sequence"/>
</dbReference>
<proteinExistence type="predicted"/>
<keyword evidence="2" id="KW-1185">Reference proteome</keyword>
<name>A0ABP4DUD7_9ACTN</name>
<evidence type="ECO:0000313" key="2">
    <source>
        <dbReference type="Proteomes" id="UP001500037"/>
    </source>
</evidence>
<gene>
    <name evidence="1" type="ORF">GCM10009665_76700</name>
</gene>
<accession>A0ABP4DUD7</accession>
<reference evidence="2" key="1">
    <citation type="journal article" date="2019" name="Int. J. Syst. Evol. Microbiol.">
        <title>The Global Catalogue of Microorganisms (GCM) 10K type strain sequencing project: providing services to taxonomists for standard genome sequencing and annotation.</title>
        <authorList>
            <consortium name="The Broad Institute Genomics Platform"/>
            <consortium name="The Broad Institute Genome Sequencing Center for Infectious Disease"/>
            <person name="Wu L."/>
            <person name="Ma J."/>
        </authorList>
    </citation>
    <scope>NUCLEOTIDE SEQUENCE [LARGE SCALE GENOMIC DNA]</scope>
    <source>
        <strain evidence="2">JCM 13004</strain>
    </source>
</reference>
<dbReference type="RefSeq" id="WP_344446931.1">
    <property type="nucleotide sequence ID" value="NZ_BAAALF010000329.1"/>
</dbReference>
<evidence type="ECO:0000313" key="1">
    <source>
        <dbReference type="EMBL" id="GAA1069379.1"/>
    </source>
</evidence>
<organism evidence="1 2">
    <name type="scientific">Kitasatospora nipponensis</name>
    <dbReference type="NCBI Taxonomy" id="258049"/>
    <lineage>
        <taxon>Bacteria</taxon>
        <taxon>Bacillati</taxon>
        <taxon>Actinomycetota</taxon>
        <taxon>Actinomycetes</taxon>
        <taxon>Kitasatosporales</taxon>
        <taxon>Streptomycetaceae</taxon>
        <taxon>Kitasatospora</taxon>
    </lineage>
</organism>
<sequence>MTAEEYWEKRWPVALALHECWRQEGSVVAVARQVVSVLAPSDDHGQTAFGLIGYVHDAFEMTLGQAKVFARWHAIGGDLSDIDFERRIGTLVPRETGYWLEPS</sequence>